<dbReference type="EMBL" id="UINC01223783">
    <property type="protein sequence ID" value="SVE53117.1"/>
    <property type="molecule type" value="Genomic_DNA"/>
</dbReference>
<dbReference type="AlphaFoldDB" id="A0A383E8C8"/>
<evidence type="ECO:0000313" key="1">
    <source>
        <dbReference type="EMBL" id="SVE53117.1"/>
    </source>
</evidence>
<reference evidence="1" key="1">
    <citation type="submission" date="2018-05" db="EMBL/GenBank/DDBJ databases">
        <authorList>
            <person name="Lanie J.A."/>
            <person name="Ng W.-L."/>
            <person name="Kazmierczak K.M."/>
            <person name="Andrzejewski T.M."/>
            <person name="Davidsen T.M."/>
            <person name="Wayne K.J."/>
            <person name="Tettelin H."/>
            <person name="Glass J.I."/>
            <person name="Rusch D."/>
            <person name="Podicherti R."/>
            <person name="Tsui H.-C.T."/>
            <person name="Winkler M.E."/>
        </authorList>
    </citation>
    <scope>NUCLEOTIDE SEQUENCE</scope>
</reference>
<feature type="non-terminal residue" evidence="1">
    <location>
        <position position="23"/>
    </location>
</feature>
<protein>
    <submittedName>
        <fullName evidence="1">Uncharacterized protein</fullName>
    </submittedName>
</protein>
<accession>A0A383E8C8</accession>
<name>A0A383E8C8_9ZZZZ</name>
<gene>
    <name evidence="1" type="ORF">METZ01_LOCUS505971</name>
</gene>
<proteinExistence type="predicted"/>
<sequence>MAVETEKPAFEIVCKTPNQLGES</sequence>
<organism evidence="1">
    <name type="scientific">marine metagenome</name>
    <dbReference type="NCBI Taxonomy" id="408172"/>
    <lineage>
        <taxon>unclassified sequences</taxon>
        <taxon>metagenomes</taxon>
        <taxon>ecological metagenomes</taxon>
    </lineage>
</organism>